<dbReference type="InterPro" id="IPR025334">
    <property type="entry name" value="DUF4240"/>
</dbReference>
<evidence type="ECO:0000313" key="2">
    <source>
        <dbReference type="EMBL" id="SIS76632.1"/>
    </source>
</evidence>
<dbReference type="OrthoDB" id="6200718at2"/>
<sequence>MQVKEGDIFITKLERDFFGAFKVIRKGKSFFDESEGGTLMLGVLNYIDIEKPKISDSRLREILCRVRFSYNNNYCIEFFSDNEKYNRIKEYEFLGNLHLTEFELSLEFKLGDGRKGIKEGFPLSGVITPDFGNNMFLEWRWENEKEEFIEEVEKAKIESEKRWADLRKKQMKPKKMIEDQLFWAVIDKIKWDLKTSESQIQPAIDYLSKMKVSEIKQFKERLAYKLYLLDTREHARNIGEESYQDDNKHFSGDYFLYVRCCAIANGKDFFEKVLNDPKKMPKDIDFEELLSLPEEAYERKTKKQLDYDTGCDYETYSNFKGWE</sequence>
<dbReference type="RefSeq" id="WP_084565842.1">
    <property type="nucleotide sequence ID" value="NZ_FTOP01000004.1"/>
</dbReference>
<gene>
    <name evidence="2" type="ORF">SAMN05421761_10472</name>
</gene>
<dbReference type="AlphaFoldDB" id="A0A1N7LS94"/>
<dbReference type="Proteomes" id="UP000186026">
    <property type="component" value="Unassembled WGS sequence"/>
</dbReference>
<evidence type="ECO:0000259" key="1">
    <source>
        <dbReference type="Pfam" id="PF14024"/>
    </source>
</evidence>
<evidence type="ECO:0000313" key="3">
    <source>
        <dbReference type="Proteomes" id="UP000186026"/>
    </source>
</evidence>
<name>A0A1N7LS94_9BACT</name>
<dbReference type="EMBL" id="FTOP01000004">
    <property type="protein sequence ID" value="SIS76632.1"/>
    <property type="molecule type" value="Genomic_DNA"/>
</dbReference>
<protein>
    <recommendedName>
        <fullName evidence="1">DUF4240 domain-containing protein</fullName>
    </recommendedName>
</protein>
<dbReference type="Pfam" id="PF14024">
    <property type="entry name" value="DUF4240"/>
    <property type="match status" value="1"/>
</dbReference>
<reference evidence="3" key="1">
    <citation type="submission" date="2017-01" db="EMBL/GenBank/DDBJ databases">
        <authorList>
            <person name="Varghese N."/>
            <person name="Submissions S."/>
        </authorList>
    </citation>
    <scope>NUCLEOTIDE SEQUENCE [LARGE SCALE GENOMIC DNA]</scope>
    <source>
        <strain evidence="3">DSM 46698</strain>
    </source>
</reference>
<organism evidence="2 3">
    <name type="scientific">Belliella pelovolcani</name>
    <dbReference type="NCBI Taxonomy" id="529505"/>
    <lineage>
        <taxon>Bacteria</taxon>
        <taxon>Pseudomonadati</taxon>
        <taxon>Bacteroidota</taxon>
        <taxon>Cytophagia</taxon>
        <taxon>Cytophagales</taxon>
        <taxon>Cyclobacteriaceae</taxon>
        <taxon>Belliella</taxon>
    </lineage>
</organism>
<accession>A0A1N7LS94</accession>
<proteinExistence type="predicted"/>
<keyword evidence="3" id="KW-1185">Reference proteome</keyword>
<feature type="domain" description="DUF4240" evidence="1">
    <location>
        <begin position="180"/>
        <end position="299"/>
    </location>
</feature>